<dbReference type="GO" id="GO:0005576">
    <property type="term" value="C:extracellular region"/>
    <property type="evidence" value="ECO:0007669"/>
    <property type="project" value="InterPro"/>
</dbReference>
<dbReference type="PANTHER" id="PTHR10334">
    <property type="entry name" value="CYSTEINE-RICH SECRETORY PROTEIN-RELATED"/>
    <property type="match status" value="1"/>
</dbReference>
<sequence>MIALISLLLLIGLQASSPVDAKKCPELYRRYSAQHTFCLPANNTCSILKRGVTDKDKKLIVKLHNDYRNKVATGQESHAGGMPKAANMLEMIWDDELASVAQKLAETCNYGHDCNNCRRVKAFSVGQNIGNVNGMGSPISNADWQQFIKNLYDEVAVFNKNYIKPYVPGPHAKETQYGHFTQMVWATSWKIGCGWSLFKEGNTYTSYTVCNYGPAGNMNAGEMYKAGPTCSACPKNSCCGNSCKQKGITATYPGLCKVVNPSMPPEGKGPDGGDYTFFCDFNDQPDCAVTFEGKPWTVVKTPGGNWISKVVNGGEKVALKIQKDF</sequence>
<dbReference type="Gene3D" id="3.40.33.10">
    <property type="entry name" value="CAP"/>
    <property type="match status" value="1"/>
</dbReference>
<dbReference type="InterPro" id="IPR001283">
    <property type="entry name" value="CRISP-related"/>
</dbReference>
<reference evidence="3" key="2">
    <citation type="submission" date="2019-05" db="EMBL/GenBank/DDBJ databases">
        <title>Unravelling the molecular evolution of spider venoms.</title>
        <authorList>
            <person name="Pineda S."/>
        </authorList>
    </citation>
    <scope>NUCLEOTIDE SEQUENCE</scope>
</reference>
<evidence type="ECO:0000256" key="1">
    <source>
        <dbReference type="SAM" id="SignalP"/>
    </source>
</evidence>
<dbReference type="InterPro" id="IPR018244">
    <property type="entry name" value="Allrgn_V5/Tpx1_CS"/>
</dbReference>
<accession>A0A4Q8KCR3</accession>
<feature type="domain" description="SCP" evidence="2">
    <location>
        <begin position="55"/>
        <end position="220"/>
    </location>
</feature>
<dbReference type="PRINTS" id="PR00837">
    <property type="entry name" value="V5TPXLIKE"/>
</dbReference>
<dbReference type="PROSITE" id="PS01009">
    <property type="entry name" value="CRISP_1"/>
    <property type="match status" value="1"/>
</dbReference>
<dbReference type="PRINTS" id="PR00838">
    <property type="entry name" value="V5ALLERGEN"/>
</dbReference>
<reference evidence="3" key="1">
    <citation type="submission" date="2017-05" db="EMBL/GenBank/DDBJ databases">
        <authorList>
            <person name="QRISCLOUD D."/>
        </authorList>
    </citation>
    <scope>NUCLEOTIDE SEQUENCE</scope>
</reference>
<dbReference type="SUPFAM" id="SSF55797">
    <property type="entry name" value="PR-1-like"/>
    <property type="match status" value="1"/>
</dbReference>
<dbReference type="InterPro" id="IPR002413">
    <property type="entry name" value="V5_allergen-like"/>
</dbReference>
<dbReference type="AlphaFoldDB" id="A0A4Q8KCR3"/>
<dbReference type="InterPro" id="IPR035940">
    <property type="entry name" value="CAP_sf"/>
</dbReference>
<dbReference type="CDD" id="cd05380">
    <property type="entry name" value="CAP_euk"/>
    <property type="match status" value="1"/>
</dbReference>
<evidence type="ECO:0000313" key="3">
    <source>
        <dbReference type="EMBL" id="SNX37716.1"/>
    </source>
</evidence>
<organism evidence="3">
    <name type="scientific">Heteropoda jugulans</name>
    <dbReference type="NCBI Taxonomy" id="1358901"/>
    <lineage>
        <taxon>Eukaryota</taxon>
        <taxon>Metazoa</taxon>
        <taxon>Ecdysozoa</taxon>
        <taxon>Arthropoda</taxon>
        <taxon>Chelicerata</taxon>
        <taxon>Arachnida</taxon>
        <taxon>Araneae</taxon>
        <taxon>Araneomorphae</taxon>
        <taxon>Entelegynae</taxon>
        <taxon>Dionycha</taxon>
        <taxon>Sparassidae</taxon>
        <taxon>Heteropoda</taxon>
    </lineage>
</organism>
<feature type="chain" id="PRO_5020987204" evidence="1">
    <location>
        <begin position="22"/>
        <end position="325"/>
    </location>
</feature>
<protein>
    <submittedName>
        <fullName evidence="3">U12-Sparatoxin-Hju1d_1</fullName>
    </submittedName>
</protein>
<evidence type="ECO:0000259" key="2">
    <source>
        <dbReference type="SMART" id="SM00198"/>
    </source>
</evidence>
<feature type="signal peptide" evidence="1">
    <location>
        <begin position="1"/>
        <end position="21"/>
    </location>
</feature>
<name>A0A4Q8KCR3_9ARAC</name>
<proteinExistence type="predicted"/>
<dbReference type="SMART" id="SM00198">
    <property type="entry name" value="SCP"/>
    <property type="match status" value="1"/>
</dbReference>
<keyword evidence="1" id="KW-0732">Signal</keyword>
<dbReference type="EMBL" id="HAHI01000749">
    <property type="protein sequence ID" value="SNX37716.1"/>
    <property type="molecule type" value="Transcribed_RNA"/>
</dbReference>
<dbReference type="InterPro" id="IPR014044">
    <property type="entry name" value="CAP_dom"/>
</dbReference>
<dbReference type="Pfam" id="PF00188">
    <property type="entry name" value="CAP"/>
    <property type="match status" value="1"/>
</dbReference>